<evidence type="ECO:0000256" key="2">
    <source>
        <dbReference type="ARBA" id="ARBA00023125"/>
    </source>
</evidence>
<sequence>MWRTPDPLPQPGPLPWLDTYDRTMRLGDRGTPTQWKIAVADVGPIAGVTMAGLTGGPVDLRVVPHPALTLFFDFGDALVVDEYGGRQVRGAGVVGLAPARIRAVAPNFECLQVRLSPTVARALFGALGELHGSVVGIEEIWGRDAVRLREQLYEQRSWADRFAITRAALLRRLDGGHGVDPEVAHSWDRIATARGRVRVERLAAEVEWSRKRLWSRFRSQLGITPKQGAQLIRFDHAAHRLAAGQPVAAVAAVSGYADQSHLHRDVSAMTGLTPSMLAVARWLSIDDVAWASSRPR</sequence>
<dbReference type="GO" id="GO:0043565">
    <property type="term" value="F:sequence-specific DNA binding"/>
    <property type="evidence" value="ECO:0007669"/>
    <property type="project" value="InterPro"/>
</dbReference>
<dbReference type="EMBL" id="LT607751">
    <property type="protein sequence ID" value="SCG60356.1"/>
    <property type="molecule type" value="Genomic_DNA"/>
</dbReference>
<evidence type="ECO:0000256" key="3">
    <source>
        <dbReference type="ARBA" id="ARBA00023163"/>
    </source>
</evidence>
<dbReference type="PANTHER" id="PTHR46796:SF15">
    <property type="entry name" value="BLL1074 PROTEIN"/>
    <property type="match status" value="1"/>
</dbReference>
<proteinExistence type="predicted"/>
<reference evidence="5 6" key="1">
    <citation type="submission" date="2016-06" db="EMBL/GenBank/DDBJ databases">
        <authorList>
            <person name="Kjaerup R.B."/>
            <person name="Dalgaard T.S."/>
            <person name="Juul-Madsen H.R."/>
        </authorList>
    </citation>
    <scope>NUCLEOTIDE SEQUENCE [LARGE SCALE GENOMIC DNA]</scope>
    <source>
        <strain evidence="5 6">DSM 45097</strain>
    </source>
</reference>
<organism evidence="5 6">
    <name type="scientific">Micromonospora siamensis</name>
    <dbReference type="NCBI Taxonomy" id="299152"/>
    <lineage>
        <taxon>Bacteria</taxon>
        <taxon>Bacillati</taxon>
        <taxon>Actinomycetota</taxon>
        <taxon>Actinomycetes</taxon>
        <taxon>Micromonosporales</taxon>
        <taxon>Micromonosporaceae</taxon>
        <taxon>Micromonospora</taxon>
    </lineage>
</organism>
<dbReference type="PANTHER" id="PTHR46796">
    <property type="entry name" value="HTH-TYPE TRANSCRIPTIONAL ACTIVATOR RHAS-RELATED"/>
    <property type="match status" value="1"/>
</dbReference>
<dbReference type="GO" id="GO:0003700">
    <property type="term" value="F:DNA-binding transcription factor activity"/>
    <property type="evidence" value="ECO:0007669"/>
    <property type="project" value="InterPro"/>
</dbReference>
<keyword evidence="1" id="KW-0805">Transcription regulation</keyword>
<evidence type="ECO:0000259" key="4">
    <source>
        <dbReference type="PROSITE" id="PS01124"/>
    </source>
</evidence>
<keyword evidence="3" id="KW-0804">Transcription</keyword>
<dbReference type="InterPro" id="IPR018060">
    <property type="entry name" value="HTH_AraC"/>
</dbReference>
<feature type="domain" description="HTH araC/xylS-type" evidence="4">
    <location>
        <begin position="193"/>
        <end position="280"/>
    </location>
</feature>
<gene>
    <name evidence="5" type="ORF">GA0074704_3679</name>
</gene>
<accession>A0A1C5IRE5</accession>
<keyword evidence="2 5" id="KW-0238">DNA-binding</keyword>
<evidence type="ECO:0000256" key="1">
    <source>
        <dbReference type="ARBA" id="ARBA00023015"/>
    </source>
</evidence>
<dbReference type="SMART" id="SM00342">
    <property type="entry name" value="HTH_ARAC"/>
    <property type="match status" value="1"/>
</dbReference>
<protein>
    <submittedName>
        <fullName evidence="5">AraC-type DNA-binding protein</fullName>
    </submittedName>
</protein>
<evidence type="ECO:0000313" key="5">
    <source>
        <dbReference type="EMBL" id="SCG60356.1"/>
    </source>
</evidence>
<dbReference type="Pfam" id="PF12833">
    <property type="entry name" value="HTH_18"/>
    <property type="match status" value="1"/>
</dbReference>
<evidence type="ECO:0000313" key="6">
    <source>
        <dbReference type="Proteomes" id="UP000198210"/>
    </source>
</evidence>
<keyword evidence="6" id="KW-1185">Reference proteome</keyword>
<dbReference type="InterPro" id="IPR050204">
    <property type="entry name" value="AraC_XylS_family_regulators"/>
</dbReference>
<name>A0A1C5IRE5_9ACTN</name>
<dbReference type="Proteomes" id="UP000198210">
    <property type="component" value="Chromosome I"/>
</dbReference>
<dbReference type="Gene3D" id="1.10.10.60">
    <property type="entry name" value="Homeodomain-like"/>
    <property type="match status" value="1"/>
</dbReference>
<dbReference type="AlphaFoldDB" id="A0A1C5IRE5"/>
<dbReference type="PROSITE" id="PS01124">
    <property type="entry name" value="HTH_ARAC_FAMILY_2"/>
    <property type="match status" value="1"/>
</dbReference>